<dbReference type="EMBL" id="SLUO01000008">
    <property type="protein sequence ID" value="TCL57526.1"/>
    <property type="molecule type" value="Genomic_DNA"/>
</dbReference>
<dbReference type="AlphaFoldDB" id="A0A4R1QU99"/>
<keyword evidence="1" id="KW-1133">Transmembrane helix</keyword>
<evidence type="ECO:0000313" key="2">
    <source>
        <dbReference type="EMBL" id="TCL57526.1"/>
    </source>
</evidence>
<keyword evidence="1" id="KW-0472">Membrane</keyword>
<dbReference type="Proteomes" id="UP000295718">
    <property type="component" value="Unassembled WGS sequence"/>
</dbReference>
<keyword evidence="3" id="KW-1185">Reference proteome</keyword>
<accession>A0A4R1QU99</accession>
<protein>
    <submittedName>
        <fullName evidence="2">Uncharacterized protein</fullName>
    </submittedName>
</protein>
<proteinExistence type="predicted"/>
<evidence type="ECO:0000313" key="3">
    <source>
        <dbReference type="Proteomes" id="UP000295718"/>
    </source>
</evidence>
<comment type="caution">
    <text evidence="2">The sequence shown here is derived from an EMBL/GenBank/DDBJ whole genome shotgun (WGS) entry which is preliminary data.</text>
</comment>
<evidence type="ECO:0000256" key="1">
    <source>
        <dbReference type="SAM" id="Phobius"/>
    </source>
</evidence>
<organism evidence="2 3">
    <name type="scientific">Kineothrix alysoides</name>
    <dbReference type="NCBI Taxonomy" id="1469948"/>
    <lineage>
        <taxon>Bacteria</taxon>
        <taxon>Bacillati</taxon>
        <taxon>Bacillota</taxon>
        <taxon>Clostridia</taxon>
        <taxon>Lachnospirales</taxon>
        <taxon>Lachnospiraceae</taxon>
        <taxon>Kineothrix</taxon>
    </lineage>
</organism>
<name>A0A4R1QU99_9FIRM</name>
<keyword evidence="1" id="KW-0812">Transmembrane</keyword>
<sequence>MTKAHLENEIDTSHEDIRCKERKLYDMTIRLDSLYDIMVELEKNAKLRRHLVNRYVEAVVLLQRLICCNIFCISIYQIMSQSQNIYLILPI</sequence>
<feature type="transmembrane region" description="Helical" evidence="1">
    <location>
        <begin position="55"/>
        <end position="79"/>
    </location>
</feature>
<dbReference type="STRING" id="1469948.GCA_000732725_02029"/>
<reference evidence="2 3" key="1">
    <citation type="submission" date="2019-03" db="EMBL/GenBank/DDBJ databases">
        <title>Genomic Encyclopedia of Type Strains, Phase IV (KMG-IV): sequencing the most valuable type-strain genomes for metagenomic binning, comparative biology and taxonomic classification.</title>
        <authorList>
            <person name="Goeker M."/>
        </authorList>
    </citation>
    <scope>NUCLEOTIDE SEQUENCE [LARGE SCALE GENOMIC DNA]</scope>
    <source>
        <strain evidence="2 3">DSM 100556</strain>
    </source>
</reference>
<gene>
    <name evidence="2" type="ORF">EDD76_10861</name>
</gene>